<dbReference type="InterPro" id="IPR027496">
    <property type="entry name" value="ARD_euk"/>
</dbReference>
<keyword evidence="9 11" id="KW-0486">Methionine biosynthesis</keyword>
<dbReference type="InterPro" id="IPR011051">
    <property type="entry name" value="RmlC_Cupin_sf"/>
</dbReference>
<evidence type="ECO:0000256" key="10">
    <source>
        <dbReference type="ARBA" id="ARBA00023242"/>
    </source>
</evidence>
<sequence>MKAYYYDESDPSSQQAPHLTDTVVTEEDLSAIGVFYRQLLGPHAITELNNIAREREYKNRDQIEVSPNSMKDAYESKLKIFFEEHLHEDEEIRFVEDGTGYFDVREDNKDGKWIRIKVEKGDLLVLPAGIYHRFTTDEGDYIKAMRLFKEEPKWVALNKSQETDANKYRREYLQSVKQQVAA</sequence>
<feature type="binding site" evidence="11">
    <location>
        <position position="85"/>
    </location>
    <ligand>
        <name>Fe(2+)</name>
        <dbReference type="ChEBI" id="CHEBI:29033"/>
        <note>for iron-dependent acireductone dioxygenase activity</note>
    </ligand>
</feature>
<evidence type="ECO:0000313" key="13">
    <source>
        <dbReference type="Proteomes" id="UP000275078"/>
    </source>
</evidence>
<evidence type="ECO:0000256" key="4">
    <source>
        <dbReference type="ARBA" id="ARBA00022605"/>
    </source>
</evidence>
<comment type="cofactor">
    <cofactor evidence="11">
        <name>Fe(2+)</name>
        <dbReference type="ChEBI" id="CHEBI:29033"/>
    </cofactor>
    <cofactor evidence="11">
        <name>Ni(2+)</name>
        <dbReference type="ChEBI" id="CHEBI:49786"/>
    </cofactor>
    <text evidence="11">Binds either 1 Fe or Ni cation per monomer. Iron-binding promotes an acireductone dioxygenase reaction producing 2-keto-4-methylthiobutyrate, while nickel-binding promotes an acireductone dioxygenase reaction producing 3-(methylsulfanyl)propanoate.</text>
</comment>
<feature type="binding site" evidence="11">
    <location>
        <position position="132"/>
    </location>
    <ligand>
        <name>Fe(2+)</name>
        <dbReference type="ChEBI" id="CHEBI:29033"/>
        <note>for iron-dependent acireductone dioxygenase activity</note>
    </ligand>
</feature>
<comment type="function">
    <text evidence="11">Catalyzes 2 different reactions between oxygen and the acireductone 1,2-dihydroxy-3-keto-5-methylthiopentene (DHK-MTPene) depending upon the metal bound in the active site. Fe-containing acireductone dioxygenase (Fe-ARD) produces formate and 2-keto-4-methylthiobutyrate (KMTB), the alpha-ketoacid precursor of methionine in the methionine recycle pathway. Ni-containing acireductone dioxygenase (Ni-ARD) produces methylthiopropionate, carbon monoxide and formate, and does not lie on the methionine recycle pathway.</text>
</comment>
<evidence type="ECO:0000256" key="5">
    <source>
        <dbReference type="ARBA" id="ARBA00022723"/>
    </source>
</evidence>
<keyword evidence="6 11" id="KW-0223">Dioxygenase</keyword>
<comment type="similarity">
    <text evidence="11">Belongs to the acireductone dioxygenase (ARD) family.</text>
</comment>
<dbReference type="GO" id="GO:0005737">
    <property type="term" value="C:cytoplasm"/>
    <property type="evidence" value="ECO:0007669"/>
    <property type="project" value="UniProtKB-SubCell"/>
</dbReference>
<dbReference type="Proteomes" id="UP000275078">
    <property type="component" value="Unassembled WGS sequence"/>
</dbReference>
<dbReference type="STRING" id="1160509.A0A3N4ICS2"/>
<dbReference type="CDD" id="cd02232">
    <property type="entry name" value="cupin_ARD"/>
    <property type="match status" value="1"/>
</dbReference>
<keyword evidence="3 11" id="KW-0533">Nickel</keyword>
<dbReference type="GO" id="GO:0016151">
    <property type="term" value="F:nickel cation binding"/>
    <property type="evidence" value="ECO:0007669"/>
    <property type="project" value="UniProtKB-UniRule"/>
</dbReference>
<comment type="catalytic activity">
    <reaction evidence="11">
        <text>1,2-dihydroxy-5-(methylsulfanyl)pent-1-en-3-one + O2 = 3-(methylsulfanyl)propanoate + CO + formate + 2 H(+)</text>
        <dbReference type="Rhea" id="RHEA:14161"/>
        <dbReference type="ChEBI" id="CHEBI:15378"/>
        <dbReference type="ChEBI" id="CHEBI:15379"/>
        <dbReference type="ChEBI" id="CHEBI:15740"/>
        <dbReference type="ChEBI" id="CHEBI:17245"/>
        <dbReference type="ChEBI" id="CHEBI:49016"/>
        <dbReference type="ChEBI" id="CHEBI:49252"/>
        <dbReference type="EC" id="1.13.11.53"/>
    </reaction>
</comment>
<dbReference type="PANTHER" id="PTHR23418:SF0">
    <property type="entry name" value="ACIREDUCTONE DIOXYGENASE"/>
    <property type="match status" value="1"/>
</dbReference>
<keyword evidence="2 11" id="KW-0963">Cytoplasm</keyword>
<accession>A0A3N4ICS2</accession>
<comment type="subcellular location">
    <subcellularLocation>
        <location evidence="11">Cytoplasm</location>
    </subcellularLocation>
    <subcellularLocation>
        <location evidence="11">Nucleus</location>
    </subcellularLocation>
</comment>
<dbReference type="PANTHER" id="PTHR23418">
    <property type="entry name" value="ACIREDUCTONE DIOXYGENASE"/>
    <property type="match status" value="1"/>
</dbReference>
<gene>
    <name evidence="11" type="primary">ADI1</name>
    <name evidence="12" type="ORF">BJ508DRAFT_223555</name>
</gene>
<evidence type="ECO:0000256" key="6">
    <source>
        <dbReference type="ARBA" id="ARBA00022964"/>
    </source>
</evidence>
<dbReference type="SUPFAM" id="SSF51182">
    <property type="entry name" value="RmlC-like cupins"/>
    <property type="match status" value="1"/>
</dbReference>
<dbReference type="AlphaFoldDB" id="A0A3N4ICS2"/>
<dbReference type="UniPathway" id="UPA00904">
    <property type="reaction ID" value="UER00878"/>
</dbReference>
<keyword evidence="10 11" id="KW-0539">Nucleus</keyword>
<dbReference type="EC" id="1.13.11.54" evidence="11"/>
<feature type="binding site" evidence="11">
    <location>
        <position position="87"/>
    </location>
    <ligand>
        <name>Ni(2+)</name>
        <dbReference type="ChEBI" id="CHEBI:49786"/>
        <note>for nickel-dependent acireductone dioxygenase activity</note>
    </ligand>
</feature>
<feature type="binding site" evidence="11">
    <location>
        <position position="91"/>
    </location>
    <ligand>
        <name>Ni(2+)</name>
        <dbReference type="ChEBI" id="CHEBI:49786"/>
        <note>for nickel-dependent acireductone dioxygenase activity</note>
    </ligand>
</feature>
<dbReference type="Pfam" id="PF03079">
    <property type="entry name" value="ARD"/>
    <property type="match status" value="1"/>
</dbReference>
<evidence type="ECO:0000256" key="3">
    <source>
        <dbReference type="ARBA" id="ARBA00022596"/>
    </source>
</evidence>
<feature type="binding site" evidence="11">
    <location>
        <position position="91"/>
    </location>
    <ligand>
        <name>Fe(2+)</name>
        <dbReference type="ChEBI" id="CHEBI:29033"/>
        <note>for iron-dependent acireductone dioxygenase activity</note>
    </ligand>
</feature>
<proteinExistence type="inferred from homology"/>
<dbReference type="Gene3D" id="2.60.120.10">
    <property type="entry name" value="Jelly Rolls"/>
    <property type="match status" value="1"/>
</dbReference>
<protein>
    <recommendedName>
        <fullName evidence="11">Acireductone dioxygenase</fullName>
    </recommendedName>
    <alternativeName>
        <fullName evidence="11">Acireductone dioxygenase (Fe(2+)-requiring)</fullName>
        <shortName evidence="11">ARD'</shortName>
        <shortName evidence="11">Fe-ARD</shortName>
        <ecNumber evidence="11">1.13.11.54</ecNumber>
    </alternativeName>
    <alternativeName>
        <fullName evidence="11">Acireductone dioxygenase (Ni(2+)-requiring)</fullName>
        <shortName evidence="11">ARD</shortName>
        <shortName evidence="11">Ni-ARD</shortName>
        <ecNumber evidence="11">1.13.11.53</ecNumber>
    </alternativeName>
</protein>
<comment type="pathway">
    <text evidence="11">Amino-acid biosynthesis; L-methionine biosynthesis via salvage pathway; L-methionine from S-methyl-5-thio-alpha-D-ribose 1-phosphate: step 5/6.</text>
</comment>
<dbReference type="EC" id="1.13.11.53" evidence="11"/>
<dbReference type="FunFam" id="2.60.120.10:FF:000079">
    <property type="entry name" value="1,2-dihydroxy-3-keto-5-methylthiopentene dioxygenase"/>
    <property type="match status" value="1"/>
</dbReference>
<dbReference type="GO" id="GO:0010308">
    <property type="term" value="F:acireductone dioxygenase (Ni2+-requiring) activity"/>
    <property type="evidence" value="ECO:0007669"/>
    <property type="project" value="UniProtKB-UniRule"/>
</dbReference>
<dbReference type="HAMAP" id="MF_03154">
    <property type="entry name" value="Salvage_MtnD_euk"/>
    <property type="match status" value="1"/>
</dbReference>
<dbReference type="InterPro" id="IPR004313">
    <property type="entry name" value="ARD"/>
</dbReference>
<keyword evidence="8 11" id="KW-0408">Iron</keyword>
<keyword evidence="5 11" id="KW-0479">Metal-binding</keyword>
<evidence type="ECO:0000256" key="11">
    <source>
        <dbReference type="HAMAP-Rule" id="MF_03154"/>
    </source>
</evidence>
<reference evidence="12 13" key="1">
    <citation type="journal article" date="2018" name="Nat. Ecol. Evol.">
        <title>Pezizomycetes genomes reveal the molecular basis of ectomycorrhizal truffle lifestyle.</title>
        <authorList>
            <person name="Murat C."/>
            <person name="Payen T."/>
            <person name="Noel B."/>
            <person name="Kuo A."/>
            <person name="Morin E."/>
            <person name="Chen J."/>
            <person name="Kohler A."/>
            <person name="Krizsan K."/>
            <person name="Balestrini R."/>
            <person name="Da Silva C."/>
            <person name="Montanini B."/>
            <person name="Hainaut M."/>
            <person name="Levati E."/>
            <person name="Barry K.W."/>
            <person name="Belfiori B."/>
            <person name="Cichocki N."/>
            <person name="Clum A."/>
            <person name="Dockter R.B."/>
            <person name="Fauchery L."/>
            <person name="Guy J."/>
            <person name="Iotti M."/>
            <person name="Le Tacon F."/>
            <person name="Lindquist E.A."/>
            <person name="Lipzen A."/>
            <person name="Malagnac F."/>
            <person name="Mello A."/>
            <person name="Molinier V."/>
            <person name="Miyauchi S."/>
            <person name="Poulain J."/>
            <person name="Riccioni C."/>
            <person name="Rubini A."/>
            <person name="Sitrit Y."/>
            <person name="Splivallo R."/>
            <person name="Traeger S."/>
            <person name="Wang M."/>
            <person name="Zifcakova L."/>
            <person name="Wipf D."/>
            <person name="Zambonelli A."/>
            <person name="Paolocci F."/>
            <person name="Nowrousian M."/>
            <person name="Ottonello S."/>
            <person name="Baldrian P."/>
            <person name="Spatafora J.W."/>
            <person name="Henrissat B."/>
            <person name="Nagy L.G."/>
            <person name="Aury J.M."/>
            <person name="Wincker P."/>
            <person name="Grigoriev I.V."/>
            <person name="Bonfante P."/>
            <person name="Martin F.M."/>
        </authorList>
    </citation>
    <scope>NUCLEOTIDE SEQUENCE [LARGE SCALE GENOMIC DNA]</scope>
    <source>
        <strain evidence="12 13">RN42</strain>
    </source>
</reference>
<feature type="binding site" evidence="11">
    <location>
        <position position="87"/>
    </location>
    <ligand>
        <name>Fe(2+)</name>
        <dbReference type="ChEBI" id="CHEBI:29033"/>
        <note>for iron-dependent acireductone dioxygenase activity</note>
    </ligand>
</feature>
<dbReference type="GO" id="GO:0005634">
    <property type="term" value="C:nucleus"/>
    <property type="evidence" value="ECO:0007669"/>
    <property type="project" value="UniProtKB-SubCell"/>
</dbReference>
<keyword evidence="4 11" id="KW-0028">Amino-acid biosynthesis</keyword>
<feature type="binding site" evidence="11">
    <location>
        <position position="85"/>
    </location>
    <ligand>
        <name>Ni(2+)</name>
        <dbReference type="ChEBI" id="CHEBI:49786"/>
        <note>for nickel-dependent acireductone dioxygenase activity</note>
    </ligand>
</feature>
<evidence type="ECO:0000313" key="12">
    <source>
        <dbReference type="EMBL" id="RPA83895.1"/>
    </source>
</evidence>
<dbReference type="EMBL" id="ML119662">
    <property type="protein sequence ID" value="RPA83895.1"/>
    <property type="molecule type" value="Genomic_DNA"/>
</dbReference>
<organism evidence="12 13">
    <name type="scientific">Ascobolus immersus RN42</name>
    <dbReference type="NCBI Taxonomy" id="1160509"/>
    <lineage>
        <taxon>Eukaryota</taxon>
        <taxon>Fungi</taxon>
        <taxon>Dikarya</taxon>
        <taxon>Ascomycota</taxon>
        <taxon>Pezizomycotina</taxon>
        <taxon>Pezizomycetes</taxon>
        <taxon>Pezizales</taxon>
        <taxon>Ascobolaceae</taxon>
        <taxon>Ascobolus</taxon>
    </lineage>
</organism>
<dbReference type="InterPro" id="IPR014710">
    <property type="entry name" value="RmlC-like_jellyroll"/>
</dbReference>
<dbReference type="GO" id="GO:0010309">
    <property type="term" value="F:acireductone dioxygenase [iron(II)-requiring] activity"/>
    <property type="evidence" value="ECO:0007669"/>
    <property type="project" value="UniProtKB-UniRule"/>
</dbReference>
<dbReference type="OrthoDB" id="1867259at2759"/>
<feature type="binding site" evidence="11">
    <location>
        <position position="132"/>
    </location>
    <ligand>
        <name>Ni(2+)</name>
        <dbReference type="ChEBI" id="CHEBI:49786"/>
        <note>for nickel-dependent acireductone dioxygenase activity</note>
    </ligand>
</feature>
<dbReference type="GO" id="GO:0019509">
    <property type="term" value="P:L-methionine salvage from methylthioadenosine"/>
    <property type="evidence" value="ECO:0007669"/>
    <property type="project" value="UniProtKB-UniRule"/>
</dbReference>
<evidence type="ECO:0000256" key="9">
    <source>
        <dbReference type="ARBA" id="ARBA00023167"/>
    </source>
</evidence>
<evidence type="ECO:0000256" key="2">
    <source>
        <dbReference type="ARBA" id="ARBA00022490"/>
    </source>
</evidence>
<name>A0A3N4ICS2_ASCIM</name>
<dbReference type="GO" id="GO:0005506">
    <property type="term" value="F:iron ion binding"/>
    <property type="evidence" value="ECO:0007669"/>
    <property type="project" value="UniProtKB-UniRule"/>
</dbReference>
<comment type="catalytic activity">
    <reaction evidence="1 11">
        <text>1,2-dihydroxy-5-(methylsulfanyl)pent-1-en-3-one + O2 = 4-methylsulfanyl-2-oxobutanoate + formate + 2 H(+)</text>
        <dbReference type="Rhea" id="RHEA:24504"/>
        <dbReference type="ChEBI" id="CHEBI:15378"/>
        <dbReference type="ChEBI" id="CHEBI:15379"/>
        <dbReference type="ChEBI" id="CHEBI:15740"/>
        <dbReference type="ChEBI" id="CHEBI:16723"/>
        <dbReference type="ChEBI" id="CHEBI:49252"/>
        <dbReference type="EC" id="1.13.11.54"/>
    </reaction>
</comment>
<evidence type="ECO:0000256" key="1">
    <source>
        <dbReference type="ARBA" id="ARBA00000428"/>
    </source>
</evidence>
<evidence type="ECO:0000256" key="7">
    <source>
        <dbReference type="ARBA" id="ARBA00023002"/>
    </source>
</evidence>
<keyword evidence="13" id="KW-1185">Reference proteome</keyword>
<keyword evidence="7 11" id="KW-0560">Oxidoreductase</keyword>
<evidence type="ECO:0000256" key="8">
    <source>
        <dbReference type="ARBA" id="ARBA00023004"/>
    </source>
</evidence>